<feature type="compositionally biased region" description="Pro residues" evidence="1">
    <location>
        <begin position="107"/>
        <end position="123"/>
    </location>
</feature>
<name>A0ABQ9TSJ2_SAGOE</name>
<keyword evidence="3" id="KW-1185">Reference proteome</keyword>
<proteinExistence type="predicted"/>
<feature type="region of interest" description="Disordered" evidence="1">
    <location>
        <begin position="83"/>
        <end position="170"/>
    </location>
</feature>
<accession>A0ABQ9TSJ2</accession>
<reference evidence="2 3" key="1">
    <citation type="submission" date="2023-05" db="EMBL/GenBank/DDBJ databases">
        <title>B98-5 Cell Line De Novo Hybrid Assembly: An Optical Mapping Approach.</title>
        <authorList>
            <person name="Kananen K."/>
            <person name="Auerbach J.A."/>
            <person name="Kautto E."/>
            <person name="Blachly J.S."/>
        </authorList>
    </citation>
    <scope>NUCLEOTIDE SEQUENCE [LARGE SCALE GENOMIC DNA]</scope>
    <source>
        <strain evidence="2">B95-8</strain>
        <tissue evidence="2">Cell line</tissue>
    </source>
</reference>
<organism evidence="2 3">
    <name type="scientific">Saguinus oedipus</name>
    <name type="common">Cotton-top tamarin</name>
    <name type="synonym">Oedipomidas oedipus</name>
    <dbReference type="NCBI Taxonomy" id="9490"/>
    <lineage>
        <taxon>Eukaryota</taxon>
        <taxon>Metazoa</taxon>
        <taxon>Chordata</taxon>
        <taxon>Craniata</taxon>
        <taxon>Vertebrata</taxon>
        <taxon>Euteleostomi</taxon>
        <taxon>Mammalia</taxon>
        <taxon>Eutheria</taxon>
        <taxon>Euarchontoglires</taxon>
        <taxon>Primates</taxon>
        <taxon>Haplorrhini</taxon>
        <taxon>Platyrrhini</taxon>
        <taxon>Cebidae</taxon>
        <taxon>Callitrichinae</taxon>
        <taxon>Saguinus</taxon>
    </lineage>
</organism>
<evidence type="ECO:0000313" key="2">
    <source>
        <dbReference type="EMBL" id="KAK2087763.1"/>
    </source>
</evidence>
<protein>
    <submittedName>
        <fullName evidence="2">Uncharacterized protein</fullName>
    </submittedName>
</protein>
<evidence type="ECO:0000313" key="3">
    <source>
        <dbReference type="Proteomes" id="UP001266305"/>
    </source>
</evidence>
<comment type="caution">
    <text evidence="2">The sequence shown here is derived from an EMBL/GenBank/DDBJ whole genome shotgun (WGS) entry which is preliminary data.</text>
</comment>
<dbReference type="Proteomes" id="UP001266305">
    <property type="component" value="Unassembled WGS sequence"/>
</dbReference>
<sequence>MPDMCRAVCEPATPAARPVGALPSGRLLNQAELLAPGIHEGSPLLPKPSQNMSPLGRKTEAFEAWETTPCLTSYTFAVSLAASQSAGGGQALAPPSWPGSEARRALPPGPPSPGSSPCPPQTSPPAGSAPVPEGEPGCQKEFNSKAPVRPPGPTGLSRGGQELALQPVED</sequence>
<gene>
    <name evidence="2" type="ORF">P7K49_033670</name>
</gene>
<dbReference type="EMBL" id="JASSZA010000019">
    <property type="protein sequence ID" value="KAK2087763.1"/>
    <property type="molecule type" value="Genomic_DNA"/>
</dbReference>
<evidence type="ECO:0000256" key="1">
    <source>
        <dbReference type="SAM" id="MobiDB-lite"/>
    </source>
</evidence>